<dbReference type="SUPFAM" id="SSF56112">
    <property type="entry name" value="Protein kinase-like (PK-like)"/>
    <property type="match status" value="1"/>
</dbReference>
<comment type="caution">
    <text evidence="1">The sequence shown here is derived from an EMBL/GenBank/DDBJ whole genome shotgun (WGS) entry which is preliminary data.</text>
</comment>
<evidence type="ECO:0000313" key="1">
    <source>
        <dbReference type="EMBL" id="KAJ5072191.1"/>
    </source>
</evidence>
<sequence length="355" mass="41859">MKTDQHLDKNQIKQIIEEEYKIKILEFEFLPFGEVGYCYKVIGITLKEEKKKFFVKVFDQTRLCKISSKNLTFSLKNLEILRNDFSIKNISRTVMNQKSELETFSKDYRIVIFNYEEGESLDQNKYSNDQIQELGRIIASIHKSTPNLDLNGAPIEKFDLHFEGDLVRCFGYLDQMEKIGSNEFQKKVKEIIFPSKKMIMEQLKKAKETGANLQAKYKEASSFVFCHQDPVGSNIISRSKEGDLVIIDWDAPTLAPREQDLWFFIDQHNFMDFLKSYQDICPDFIGFDPLLIDFYMRKRILEDITDWAFRILFEKLPDIQNVSDLNGLTRLMHEFDSLDNDIENFIRKIPRLLIK</sequence>
<dbReference type="Gene3D" id="1.20.58.840">
    <property type="match status" value="1"/>
</dbReference>
<evidence type="ECO:0008006" key="3">
    <source>
        <dbReference type="Google" id="ProtNLM"/>
    </source>
</evidence>
<dbReference type="Gene3D" id="1.10.510.10">
    <property type="entry name" value="Transferase(Phosphotransferase) domain 1"/>
    <property type="match status" value="1"/>
</dbReference>
<evidence type="ECO:0000313" key="2">
    <source>
        <dbReference type="Proteomes" id="UP001149090"/>
    </source>
</evidence>
<dbReference type="InterPro" id="IPR011009">
    <property type="entry name" value="Kinase-like_dom_sf"/>
</dbReference>
<proteinExistence type="predicted"/>
<dbReference type="AlphaFoldDB" id="A0A9Q0R9R4"/>
<name>A0A9Q0R9R4_ANAIG</name>
<dbReference type="Proteomes" id="UP001149090">
    <property type="component" value="Unassembled WGS sequence"/>
</dbReference>
<dbReference type="EMBL" id="JAPDFW010000082">
    <property type="protein sequence ID" value="KAJ5072191.1"/>
    <property type="molecule type" value="Genomic_DNA"/>
</dbReference>
<reference evidence="1" key="1">
    <citation type="submission" date="2022-10" db="EMBL/GenBank/DDBJ databases">
        <title>Novel sulphate-reducing endosymbionts in the free-living metamonad Anaeramoeba.</title>
        <authorList>
            <person name="Jerlstrom-Hultqvist J."/>
            <person name="Cepicka I."/>
            <person name="Gallot-Lavallee L."/>
            <person name="Salas-Leiva D."/>
            <person name="Curtis B.A."/>
            <person name="Zahonova K."/>
            <person name="Pipaliya S."/>
            <person name="Dacks J."/>
            <person name="Roger A.J."/>
        </authorList>
    </citation>
    <scope>NUCLEOTIDE SEQUENCE</scope>
    <source>
        <strain evidence="1">BMAN</strain>
    </source>
</reference>
<dbReference type="Gene3D" id="3.30.200.20">
    <property type="entry name" value="Phosphorylase Kinase, domain 1"/>
    <property type="match status" value="1"/>
</dbReference>
<keyword evidence="2" id="KW-1185">Reference proteome</keyword>
<dbReference type="Pfam" id="PF01633">
    <property type="entry name" value="Choline_kinase"/>
    <property type="match status" value="1"/>
</dbReference>
<protein>
    <recommendedName>
        <fullName evidence="3">Aminoglycoside phosphotransferase domain-containing protein</fullName>
    </recommendedName>
</protein>
<accession>A0A9Q0R9R4</accession>
<organism evidence="1 2">
    <name type="scientific">Anaeramoeba ignava</name>
    <name type="common">Anaerobic marine amoeba</name>
    <dbReference type="NCBI Taxonomy" id="1746090"/>
    <lineage>
        <taxon>Eukaryota</taxon>
        <taxon>Metamonada</taxon>
        <taxon>Anaeramoebidae</taxon>
        <taxon>Anaeramoeba</taxon>
    </lineage>
</organism>
<gene>
    <name evidence="1" type="ORF">M0811_09571</name>
</gene>